<dbReference type="PANTHER" id="PTHR46825">
    <property type="entry name" value="D-ALANYL-D-ALANINE-CARBOXYPEPTIDASE/ENDOPEPTIDASE AMPH"/>
    <property type="match status" value="1"/>
</dbReference>
<dbReference type="OrthoDB" id="119951at2"/>
<dbReference type="AlphaFoldDB" id="A0A3N1NSG7"/>
<dbReference type="InterPro" id="IPR050491">
    <property type="entry name" value="AmpC-like"/>
</dbReference>
<reference evidence="3 4" key="1">
    <citation type="submission" date="2018-11" db="EMBL/GenBank/DDBJ databases">
        <title>Genomic Encyclopedia of Type Strains, Phase IV (KMG-IV): sequencing the most valuable type-strain genomes for metagenomic binning, comparative biology and taxonomic classification.</title>
        <authorList>
            <person name="Goeker M."/>
        </authorList>
    </citation>
    <scope>NUCLEOTIDE SEQUENCE [LARGE SCALE GENOMIC DNA]</scope>
    <source>
        <strain evidence="3 4">DSM 16974</strain>
    </source>
</reference>
<dbReference type="InterPro" id="IPR012338">
    <property type="entry name" value="Beta-lactam/transpept-like"/>
</dbReference>
<dbReference type="Proteomes" id="UP000273643">
    <property type="component" value="Unassembled WGS sequence"/>
</dbReference>
<dbReference type="PANTHER" id="PTHR46825:SF15">
    <property type="entry name" value="BETA-LACTAMASE-RELATED DOMAIN-CONTAINING PROTEIN"/>
    <property type="match status" value="1"/>
</dbReference>
<feature type="signal peptide" evidence="1">
    <location>
        <begin position="1"/>
        <end position="30"/>
    </location>
</feature>
<keyword evidence="1" id="KW-0732">Signal</keyword>
<dbReference type="SUPFAM" id="SSF56601">
    <property type="entry name" value="beta-lactamase/transpeptidase-like"/>
    <property type="match status" value="1"/>
</dbReference>
<feature type="chain" id="PRO_5018159473" evidence="1">
    <location>
        <begin position="31"/>
        <end position="404"/>
    </location>
</feature>
<comment type="caution">
    <text evidence="3">The sequence shown here is derived from an EMBL/GenBank/DDBJ whole genome shotgun (WGS) entry which is preliminary data.</text>
</comment>
<evidence type="ECO:0000259" key="2">
    <source>
        <dbReference type="Pfam" id="PF00144"/>
    </source>
</evidence>
<accession>A0A3N1NSG7</accession>
<name>A0A3N1NSG7_9GAMM</name>
<dbReference type="Gene3D" id="3.40.710.10">
    <property type="entry name" value="DD-peptidase/beta-lactamase superfamily"/>
    <property type="match status" value="1"/>
</dbReference>
<keyword evidence="4" id="KW-1185">Reference proteome</keyword>
<dbReference type="InterPro" id="IPR001466">
    <property type="entry name" value="Beta-lactam-related"/>
</dbReference>
<dbReference type="Pfam" id="PF00144">
    <property type="entry name" value="Beta-lactamase"/>
    <property type="match status" value="1"/>
</dbReference>
<dbReference type="EMBL" id="RJUK01000001">
    <property type="protein sequence ID" value="ROQ21792.1"/>
    <property type="molecule type" value="Genomic_DNA"/>
</dbReference>
<protein>
    <submittedName>
        <fullName evidence="3">Beta-lactamase class C</fullName>
    </submittedName>
</protein>
<evidence type="ECO:0000256" key="1">
    <source>
        <dbReference type="SAM" id="SignalP"/>
    </source>
</evidence>
<feature type="domain" description="Beta-lactamase-related" evidence="2">
    <location>
        <begin position="54"/>
        <end position="370"/>
    </location>
</feature>
<proteinExistence type="predicted"/>
<organism evidence="3 4">
    <name type="scientific">Marinimicrobium koreense</name>
    <dbReference type="NCBI Taxonomy" id="306545"/>
    <lineage>
        <taxon>Bacteria</taxon>
        <taxon>Pseudomonadati</taxon>
        <taxon>Pseudomonadota</taxon>
        <taxon>Gammaproteobacteria</taxon>
        <taxon>Cellvibrionales</taxon>
        <taxon>Cellvibrionaceae</taxon>
        <taxon>Marinimicrobium</taxon>
    </lineage>
</organism>
<evidence type="ECO:0000313" key="3">
    <source>
        <dbReference type="EMBL" id="ROQ21792.1"/>
    </source>
</evidence>
<gene>
    <name evidence="3" type="ORF">EDC38_2420</name>
</gene>
<sequence>MAVLCSLKATLRAPLVRALPVLLLSSLAGADNDLAHRPVDFVQATEQYVVEEVMPHIPGAALAIIANGQIELLRGYGVRRVGENEPINRDTLFRLASVSKTIAGTAAGVAVNDRALQWQTPVSQFLPLDVKNPDYRDKITLQSLLSHTTGLMPQAYTNLIEANVPYQKVIGRLDEVAFICPPSTCYSYQNVAFSLVGDLLMAATGERYEDFTRRRLFQPLGMKTASFGWRAFTSNSNRATPHIKRRGRWAPVEPDRNYYNVAPAAGANASIADMALWVRAQLGQRPDVLPHEVLDQLHSPRVATSYRQAHYRAHPELRNIHYGLGWRVFDFGEHRQFVHHGGWVQGTRTEVLFNRELQLGLVFLSNSENRYAREVVYRFLELFTDYYRQVEAPILLQQARQAPP</sequence>
<evidence type="ECO:0000313" key="4">
    <source>
        <dbReference type="Proteomes" id="UP000273643"/>
    </source>
</evidence>